<dbReference type="InterPro" id="IPR036366">
    <property type="entry name" value="PGBDSf"/>
</dbReference>
<keyword evidence="4" id="KW-0788">Thiol protease</keyword>
<feature type="transmembrane region" description="Helical" evidence="6">
    <location>
        <begin position="47"/>
        <end position="71"/>
    </location>
</feature>
<dbReference type="eggNOG" id="COG3409">
    <property type="taxonomic scope" value="Bacteria"/>
</dbReference>
<dbReference type="GO" id="GO:0008234">
    <property type="term" value="F:cysteine-type peptidase activity"/>
    <property type="evidence" value="ECO:0007669"/>
    <property type="project" value="UniProtKB-KW"/>
</dbReference>
<dbReference type="InterPro" id="IPR000064">
    <property type="entry name" value="NLP_P60_dom"/>
</dbReference>
<dbReference type="Pfam" id="PF01471">
    <property type="entry name" value="PG_binding_1"/>
    <property type="match status" value="4"/>
</dbReference>
<dbReference type="Pfam" id="PF00877">
    <property type="entry name" value="NLPC_P60"/>
    <property type="match status" value="1"/>
</dbReference>
<evidence type="ECO:0000256" key="4">
    <source>
        <dbReference type="ARBA" id="ARBA00022807"/>
    </source>
</evidence>
<keyword evidence="6" id="KW-0472">Membrane</keyword>
<dbReference type="GO" id="GO:0006508">
    <property type="term" value="P:proteolysis"/>
    <property type="evidence" value="ECO:0007669"/>
    <property type="project" value="UniProtKB-KW"/>
</dbReference>
<dbReference type="InterPro" id="IPR036365">
    <property type="entry name" value="PGBD-like_sf"/>
</dbReference>
<dbReference type="OrthoDB" id="529831at2"/>
<evidence type="ECO:0000256" key="3">
    <source>
        <dbReference type="ARBA" id="ARBA00022801"/>
    </source>
</evidence>
<evidence type="ECO:0000259" key="7">
    <source>
        <dbReference type="PROSITE" id="PS51935"/>
    </source>
</evidence>
<evidence type="ECO:0000256" key="2">
    <source>
        <dbReference type="ARBA" id="ARBA00022670"/>
    </source>
</evidence>
<protein>
    <recommendedName>
        <fullName evidence="7">NlpC/P60 domain-containing protein</fullName>
    </recommendedName>
</protein>
<dbReference type="InterPro" id="IPR038765">
    <property type="entry name" value="Papain-like_cys_pep_sf"/>
</dbReference>
<dbReference type="eggNOG" id="COG0791">
    <property type="taxonomic scope" value="Bacteria"/>
</dbReference>
<dbReference type="STRING" id="679200.HMPREF9333_01652"/>
<sequence length="565" mass="60764">MKKRNNKENKKGDKKGIAKNIDEFFSYIRRNFIKIKNYLTNRANFKVVAVLATAAVIVCVYGIVAVSGAFLNSQHYATPSSAQLADEDTDNSTAQIMALSPTGAQFPSLDMEVPTTAPVPEFIRIGVQHPIIKDLQERLMYLGFMENDEPSDYYGPVTEAAVKIFQRQNNLSQDGIVGKSTYEMIMSDDAKFYAAKSGDSGDDIYRIQSRLYELGYLAQESLVNGTFGDKTEEAVKKLQEINSLEQDGRVGLKTLNLIYSDEVKANLLAYGEKSDVVLALQKRLFELGYMTSVPDGSYGNDTIIAVKAFQSKNDQVVDGYLGPSTRASILSGNAVPNGLSLGDQSEQVKNVQKMLNKWGYLDADNISGYFGEATEQAVKAFQSRNSLSSDGSVGALTIAKLMSDNARRPAPVVPKTTAAARGGGTKKSNGKNNKGGGGGAPAYTGGGGVGTLLSVASSKLGTPYVWGAKGPGAFDCSGFVYWCLNNSGVKQSYLTSAGWQSVGRYTRISNFSDLRAGDIVVVSGHVGICAGGGTVIDASSSNGRVVTRSLGGWWQRNFIVGWRIF</sequence>
<reference evidence="8 9" key="1">
    <citation type="submission" date="2011-08" db="EMBL/GenBank/DDBJ databases">
        <title>The Genome Sequence of Johnsonella ignava ATCC 51276.</title>
        <authorList>
            <consortium name="The Broad Institute Genome Sequencing Platform"/>
            <person name="Earl A."/>
            <person name="Ward D."/>
            <person name="Feldgarden M."/>
            <person name="Gevers D."/>
            <person name="Izard J."/>
            <person name="Blanton J.M."/>
            <person name="Baranova O.V."/>
            <person name="Dewhirst F.E."/>
            <person name="Young S.K."/>
            <person name="Zeng Q."/>
            <person name="Gargeya S."/>
            <person name="Fitzgerald M."/>
            <person name="Haas B."/>
            <person name="Abouelleil A."/>
            <person name="Alvarado L."/>
            <person name="Arachchi H.M."/>
            <person name="Berlin A."/>
            <person name="Brown A."/>
            <person name="Chapman S.B."/>
            <person name="Chen Z."/>
            <person name="Dunbar C."/>
            <person name="Freedman E."/>
            <person name="Gearin G."/>
            <person name="Gellesch M."/>
            <person name="Goldberg J."/>
            <person name="Griggs A."/>
            <person name="Gujja S."/>
            <person name="Heiman D."/>
            <person name="Howarth C."/>
            <person name="Larson L."/>
            <person name="Lui A."/>
            <person name="MacDonald P.J.P."/>
            <person name="Montmayeur A."/>
            <person name="Murphy C."/>
            <person name="Neiman D."/>
            <person name="Pearson M."/>
            <person name="Priest M."/>
            <person name="Roberts A."/>
            <person name="Saif S."/>
            <person name="Shea T."/>
            <person name="Shenoy N."/>
            <person name="Sisk P."/>
            <person name="Stolte C."/>
            <person name="Sykes S."/>
            <person name="Wortman J."/>
            <person name="Nusbaum C."/>
            <person name="Birren B."/>
        </authorList>
    </citation>
    <scope>NUCLEOTIDE SEQUENCE [LARGE SCALE GENOMIC DNA]</scope>
    <source>
        <strain evidence="8 9">ATCC 51276</strain>
    </source>
</reference>
<dbReference type="SUPFAM" id="SSF47090">
    <property type="entry name" value="PGBD-like"/>
    <property type="match status" value="4"/>
</dbReference>
<dbReference type="InterPro" id="IPR052905">
    <property type="entry name" value="LD-transpeptidase_YkuD-like"/>
</dbReference>
<evidence type="ECO:0000256" key="1">
    <source>
        <dbReference type="ARBA" id="ARBA00007074"/>
    </source>
</evidence>
<evidence type="ECO:0000313" key="8">
    <source>
        <dbReference type="EMBL" id="EHI55237.1"/>
    </source>
</evidence>
<dbReference type="Gene3D" id="3.90.1720.10">
    <property type="entry name" value="endopeptidase domain like (from Nostoc punctiforme)"/>
    <property type="match status" value="1"/>
</dbReference>
<dbReference type="SUPFAM" id="SSF54001">
    <property type="entry name" value="Cysteine proteinases"/>
    <property type="match status" value="1"/>
</dbReference>
<keyword evidence="6" id="KW-1133">Transmembrane helix</keyword>
<dbReference type="PATRIC" id="fig|679200.3.peg.1747"/>
<feature type="domain" description="NlpC/P60" evidence="7">
    <location>
        <begin position="446"/>
        <end position="565"/>
    </location>
</feature>
<dbReference type="HOGENOM" id="CLU_029107_0_0_9"/>
<keyword evidence="9" id="KW-1185">Reference proteome</keyword>
<name>G5GJB2_9FIRM</name>
<dbReference type="PROSITE" id="PS51935">
    <property type="entry name" value="NLPC_P60"/>
    <property type="match status" value="1"/>
</dbReference>
<feature type="compositionally biased region" description="Low complexity" evidence="5">
    <location>
        <begin position="409"/>
        <end position="432"/>
    </location>
</feature>
<dbReference type="EMBL" id="ACZL01000026">
    <property type="protein sequence ID" value="EHI55237.1"/>
    <property type="molecule type" value="Genomic_DNA"/>
</dbReference>
<dbReference type="RefSeq" id="WP_005541420.1">
    <property type="nucleotide sequence ID" value="NZ_JH378834.1"/>
</dbReference>
<dbReference type="AlphaFoldDB" id="G5GJB2"/>
<feature type="region of interest" description="Disordered" evidence="5">
    <location>
        <begin position="409"/>
        <end position="439"/>
    </location>
</feature>
<keyword evidence="6" id="KW-0812">Transmembrane</keyword>
<evidence type="ECO:0000256" key="6">
    <source>
        <dbReference type="SAM" id="Phobius"/>
    </source>
</evidence>
<comment type="similarity">
    <text evidence="1">Belongs to the peptidase C40 family.</text>
</comment>
<keyword evidence="2" id="KW-0645">Protease</keyword>
<proteinExistence type="inferred from homology"/>
<evidence type="ECO:0000313" key="9">
    <source>
        <dbReference type="Proteomes" id="UP000003011"/>
    </source>
</evidence>
<gene>
    <name evidence="8" type="ORF">HMPREF9333_01652</name>
</gene>
<dbReference type="PANTHER" id="PTHR41533">
    <property type="entry name" value="L,D-TRANSPEPTIDASE HI_1667-RELATED"/>
    <property type="match status" value="1"/>
</dbReference>
<dbReference type="Proteomes" id="UP000003011">
    <property type="component" value="Unassembled WGS sequence"/>
</dbReference>
<organism evidence="8 9">
    <name type="scientific">Johnsonella ignava ATCC 51276</name>
    <dbReference type="NCBI Taxonomy" id="679200"/>
    <lineage>
        <taxon>Bacteria</taxon>
        <taxon>Bacillati</taxon>
        <taxon>Bacillota</taxon>
        <taxon>Clostridia</taxon>
        <taxon>Lachnospirales</taxon>
        <taxon>Lachnospiraceae</taxon>
        <taxon>Johnsonella</taxon>
    </lineage>
</organism>
<keyword evidence="3" id="KW-0378">Hydrolase</keyword>
<accession>G5GJB2</accession>
<evidence type="ECO:0000256" key="5">
    <source>
        <dbReference type="SAM" id="MobiDB-lite"/>
    </source>
</evidence>
<dbReference type="PANTHER" id="PTHR41533:SF1">
    <property type="entry name" value="L,D-TRANSPEPTIDASE YCBB-RELATED"/>
    <property type="match status" value="1"/>
</dbReference>
<dbReference type="InterPro" id="IPR002477">
    <property type="entry name" value="Peptidoglycan-bd-like"/>
</dbReference>
<comment type="caution">
    <text evidence="8">The sequence shown here is derived from an EMBL/GenBank/DDBJ whole genome shotgun (WGS) entry which is preliminary data.</text>
</comment>
<dbReference type="Gene3D" id="1.10.101.10">
    <property type="entry name" value="PGBD-like superfamily/PGBD"/>
    <property type="match status" value="4"/>
</dbReference>